<accession>A0A372DSF3</accession>
<sequence length="526" mass="57794">MQSSLEPQWLAARGHEVKGELSAARAIYESILRGDQTQAFAWYRLSALALLQGRYRDAHAAAVQGAMIAVDSCRWKALPYLTQQLLGFDERAAVRHAIAAADWSNPTILAQSAVLTQQLWLADAHEQGLRLADIALRAVPHSHLLHYVRANLLRYLGRMKEATAAFEHCLSLAPQFAEAHWALSCHARAEPPGARTARVRMALSRASGDTMQQVYLGYALFKELDDAGETEAAWDALMAAATAMRRLQHYDPAHEQATVRALRKTFDTPLAAGPSHGGGHTPVFIVGMPRTGTTVLERILGNHSRVASAGELNTFSVCMGLSLDRSFVSPPAADAVHAAMKLDFASVGALYMQRTIPLYGDRAYLIDKNPLNVFNAGFIARAMPQAKILCLLRNPMDACFSNLKELFPGGGYGYSYDLDTLGEYWLLFRGLVEHWSAMLPGRFMTVEYEALVADPLGVSGRVMAFCGLEIEPDCVDITRNAAPVSTASSSQVRSPIHRGGIGAWRRYEHRLAPLRERLRGVIPELH</sequence>
<evidence type="ECO:0008006" key="4">
    <source>
        <dbReference type="Google" id="ProtNLM"/>
    </source>
</evidence>
<evidence type="ECO:0000313" key="2">
    <source>
        <dbReference type="EMBL" id="RFP62506.1"/>
    </source>
</evidence>
<keyword evidence="1" id="KW-0808">Transferase</keyword>
<dbReference type="Proteomes" id="UP000262917">
    <property type="component" value="Unassembled WGS sequence"/>
</dbReference>
<dbReference type="PANTHER" id="PTHR12788">
    <property type="entry name" value="PROTEIN-TYROSINE SULFOTRANSFERASE 2"/>
    <property type="match status" value="1"/>
</dbReference>
<dbReference type="SUPFAM" id="SSF48452">
    <property type="entry name" value="TPR-like"/>
    <property type="match status" value="1"/>
</dbReference>
<dbReference type="RefSeq" id="WP_117201326.1">
    <property type="nucleotide sequence ID" value="NZ_JBHTBK010000007.1"/>
</dbReference>
<organism evidence="2 3">
    <name type="scientific">Cognatiluteimonas weifangensis</name>
    <dbReference type="NCBI Taxonomy" id="2303539"/>
    <lineage>
        <taxon>Bacteria</taxon>
        <taxon>Pseudomonadati</taxon>
        <taxon>Pseudomonadota</taxon>
        <taxon>Gammaproteobacteria</taxon>
        <taxon>Lysobacterales</taxon>
        <taxon>Lysobacteraceae</taxon>
        <taxon>Cognatiluteimonas</taxon>
    </lineage>
</organism>
<keyword evidence="3" id="KW-1185">Reference proteome</keyword>
<dbReference type="GO" id="GO:0008476">
    <property type="term" value="F:protein-tyrosine sulfotransferase activity"/>
    <property type="evidence" value="ECO:0007669"/>
    <property type="project" value="InterPro"/>
</dbReference>
<dbReference type="OrthoDB" id="9766687at2"/>
<dbReference type="AlphaFoldDB" id="A0A372DSF3"/>
<gene>
    <name evidence="2" type="ORF">D0Y53_01445</name>
</gene>
<reference evidence="2 3" key="1">
    <citation type="submission" date="2018-08" db="EMBL/GenBank/DDBJ databases">
        <title>Lysobacter weifangensis sp. nov., a new member of the family 'Xanthomonadaceae', isolated from soil in a farmland.</title>
        <authorList>
            <person name="Zhao H."/>
        </authorList>
    </citation>
    <scope>NUCLEOTIDE SEQUENCE [LARGE SCALE GENOMIC DNA]</scope>
    <source>
        <strain evidence="2 3">WF-2</strain>
    </source>
</reference>
<protein>
    <recommendedName>
        <fullName evidence="4">Sulfotransferase family protein</fullName>
    </recommendedName>
</protein>
<proteinExistence type="predicted"/>
<evidence type="ECO:0000313" key="3">
    <source>
        <dbReference type="Proteomes" id="UP000262917"/>
    </source>
</evidence>
<dbReference type="EMBL" id="QVPD01000001">
    <property type="protein sequence ID" value="RFP62506.1"/>
    <property type="molecule type" value="Genomic_DNA"/>
</dbReference>
<evidence type="ECO:0000256" key="1">
    <source>
        <dbReference type="ARBA" id="ARBA00022679"/>
    </source>
</evidence>
<name>A0A372DSF3_9GAMM</name>
<dbReference type="Pfam" id="PF13469">
    <property type="entry name" value="Sulfotransfer_3"/>
    <property type="match status" value="1"/>
</dbReference>
<dbReference type="InterPro" id="IPR026634">
    <property type="entry name" value="TPST-like"/>
</dbReference>
<dbReference type="InterPro" id="IPR011990">
    <property type="entry name" value="TPR-like_helical_dom_sf"/>
</dbReference>
<dbReference type="PANTHER" id="PTHR12788:SF10">
    <property type="entry name" value="PROTEIN-TYROSINE SULFOTRANSFERASE"/>
    <property type="match status" value="1"/>
</dbReference>
<dbReference type="Gene3D" id="3.40.50.300">
    <property type="entry name" value="P-loop containing nucleotide triphosphate hydrolases"/>
    <property type="match status" value="1"/>
</dbReference>
<dbReference type="InterPro" id="IPR027417">
    <property type="entry name" value="P-loop_NTPase"/>
</dbReference>
<dbReference type="Gene3D" id="1.25.40.10">
    <property type="entry name" value="Tetratricopeptide repeat domain"/>
    <property type="match status" value="1"/>
</dbReference>
<dbReference type="SUPFAM" id="SSF52540">
    <property type="entry name" value="P-loop containing nucleoside triphosphate hydrolases"/>
    <property type="match status" value="1"/>
</dbReference>
<comment type="caution">
    <text evidence="2">The sequence shown here is derived from an EMBL/GenBank/DDBJ whole genome shotgun (WGS) entry which is preliminary data.</text>
</comment>